<sequence>MLTLFNYLIRPLLRFYSAHAQSLNKPLAISTLLILSACSDPTNSGSNPNVQSQNHQNPSGKTIHIATTAGDFADFVRDYIGPELAKNGYPFTLAEISDGTIQNVSLNDGTLDINIFQHKPYLDEFNENYKTTLTPLVQVPTAPYGLYSGKIASLDQLKKGAKIGIPSNITNLARGLWILEQLGWIQLRADLPNRFRAITSDIASNPYQLQIVEIAGAQMVRARHDLDFAIINGNYAVDAGIPLTDALYIESSKHFINWAVVREDQVTAPWATLFTEIVNSAGFQKYIAENFAGYDLPLAWNKP</sequence>
<dbReference type="PANTHER" id="PTHR30429">
    <property type="entry name" value="D-METHIONINE-BINDING LIPOPROTEIN METQ"/>
    <property type="match status" value="1"/>
</dbReference>
<dbReference type="Gene3D" id="3.40.190.10">
    <property type="entry name" value="Periplasmic binding protein-like II"/>
    <property type="match status" value="2"/>
</dbReference>
<keyword evidence="3 7" id="KW-0732">Signal</keyword>
<reference evidence="9" key="1">
    <citation type="submission" date="2018-05" db="EMBL/GenBank/DDBJ databases">
        <title>Ignatzschineria dubaiensis sp. nov., isolated from necrotic foot tissues of dromedaries (Camelus dromedarius) and associated maggots in Dubai, United Arab Emirates.</title>
        <authorList>
            <person name="Tsang C.C."/>
            <person name="Tang J.Y.M."/>
            <person name="Fong J.Y.H."/>
            <person name="Kinne J."/>
            <person name="Lee H.H."/>
            <person name="Joseph M."/>
            <person name="Jose S."/>
            <person name="Schuster R.K."/>
            <person name="Tang Y."/>
            <person name="Sivakumar S."/>
            <person name="Chen J.H.K."/>
            <person name="Teng J.L.L."/>
            <person name="Lau S.K.P."/>
            <person name="Wernery U."/>
            <person name="Woo P.C.Y."/>
        </authorList>
    </citation>
    <scope>NUCLEOTIDE SEQUENCE [LARGE SCALE GENOMIC DNA]</scope>
    <source>
        <strain evidence="9">KCTC 22644</strain>
    </source>
</reference>
<dbReference type="SUPFAM" id="SSF53850">
    <property type="entry name" value="Periplasmic binding protein-like II"/>
    <property type="match status" value="1"/>
</dbReference>
<keyword evidence="6" id="KW-0449">Lipoprotein</keyword>
<keyword evidence="5" id="KW-0564">Palmitate</keyword>
<dbReference type="GO" id="GO:0016020">
    <property type="term" value="C:membrane"/>
    <property type="evidence" value="ECO:0007669"/>
    <property type="project" value="UniProtKB-SubCell"/>
</dbReference>
<feature type="chain" id="PRO_5015631976" description="Methionine ABC transporter substrate-binding protein" evidence="7">
    <location>
        <begin position="21"/>
        <end position="303"/>
    </location>
</feature>
<dbReference type="OrthoDB" id="9812878at2"/>
<keyword evidence="9" id="KW-1185">Reference proteome</keyword>
<evidence type="ECO:0000256" key="2">
    <source>
        <dbReference type="ARBA" id="ARBA00008973"/>
    </source>
</evidence>
<proteinExistence type="inferred from homology"/>
<evidence type="ECO:0008006" key="10">
    <source>
        <dbReference type="Google" id="ProtNLM"/>
    </source>
</evidence>
<evidence type="ECO:0000256" key="6">
    <source>
        <dbReference type="ARBA" id="ARBA00023288"/>
    </source>
</evidence>
<evidence type="ECO:0000256" key="5">
    <source>
        <dbReference type="ARBA" id="ARBA00023139"/>
    </source>
</evidence>
<dbReference type="AlphaFoldDB" id="A0A2U2ACM1"/>
<dbReference type="Proteomes" id="UP000245020">
    <property type="component" value="Unassembled WGS sequence"/>
</dbReference>
<evidence type="ECO:0000256" key="1">
    <source>
        <dbReference type="ARBA" id="ARBA00004635"/>
    </source>
</evidence>
<comment type="subcellular location">
    <subcellularLocation>
        <location evidence="1">Membrane</location>
        <topology evidence="1">Lipid-anchor</topology>
    </subcellularLocation>
</comment>
<evidence type="ECO:0000256" key="7">
    <source>
        <dbReference type="SAM" id="SignalP"/>
    </source>
</evidence>
<comment type="caution">
    <text evidence="8">The sequence shown here is derived from an EMBL/GenBank/DDBJ whole genome shotgun (WGS) entry which is preliminary data.</text>
</comment>
<keyword evidence="4" id="KW-0472">Membrane</keyword>
<protein>
    <recommendedName>
        <fullName evidence="10">Methionine ABC transporter substrate-binding protein</fullName>
    </recommendedName>
</protein>
<evidence type="ECO:0000313" key="9">
    <source>
        <dbReference type="Proteomes" id="UP000245020"/>
    </source>
</evidence>
<organism evidence="8 9">
    <name type="scientific">Ignatzschineria ureiclastica</name>
    <dbReference type="NCBI Taxonomy" id="472582"/>
    <lineage>
        <taxon>Bacteria</taxon>
        <taxon>Pseudomonadati</taxon>
        <taxon>Pseudomonadota</taxon>
        <taxon>Gammaproteobacteria</taxon>
        <taxon>Cardiobacteriales</taxon>
        <taxon>Ignatzschineriaceae</taxon>
        <taxon>Ignatzschineria</taxon>
    </lineage>
</organism>
<accession>A0A2U2ACM1</accession>
<dbReference type="RefSeq" id="WP_109189849.1">
    <property type="nucleotide sequence ID" value="NZ_BMYA01000004.1"/>
</dbReference>
<dbReference type="InterPro" id="IPR004872">
    <property type="entry name" value="Lipoprotein_NlpA"/>
</dbReference>
<evidence type="ECO:0000256" key="3">
    <source>
        <dbReference type="ARBA" id="ARBA00022729"/>
    </source>
</evidence>
<dbReference type="Pfam" id="PF03180">
    <property type="entry name" value="Lipoprotein_9"/>
    <property type="match status" value="1"/>
</dbReference>
<name>A0A2U2ACM1_9GAMM</name>
<feature type="signal peptide" evidence="7">
    <location>
        <begin position="1"/>
        <end position="20"/>
    </location>
</feature>
<gene>
    <name evidence="8" type="ORF">DC083_08805</name>
</gene>
<dbReference type="EMBL" id="QEWQ01000006">
    <property type="protein sequence ID" value="PWD80406.1"/>
    <property type="molecule type" value="Genomic_DNA"/>
</dbReference>
<comment type="similarity">
    <text evidence="2">Belongs to the NlpA lipoprotein family.</text>
</comment>
<dbReference type="PANTHER" id="PTHR30429:SF0">
    <property type="entry name" value="METHIONINE-BINDING LIPOPROTEIN METQ"/>
    <property type="match status" value="1"/>
</dbReference>
<evidence type="ECO:0000256" key="4">
    <source>
        <dbReference type="ARBA" id="ARBA00023136"/>
    </source>
</evidence>
<evidence type="ECO:0000313" key="8">
    <source>
        <dbReference type="EMBL" id="PWD80406.1"/>
    </source>
</evidence>